<dbReference type="Proteomes" id="UP000774750">
    <property type="component" value="Unassembled WGS sequence"/>
</dbReference>
<keyword evidence="3" id="KW-1185">Reference proteome</keyword>
<dbReference type="RefSeq" id="WP_204446307.1">
    <property type="nucleotide sequence ID" value="NZ_JACJKY010000009.1"/>
</dbReference>
<dbReference type="EMBL" id="JACJKY010000009">
    <property type="protein sequence ID" value="MBM6920895.1"/>
    <property type="molecule type" value="Genomic_DNA"/>
</dbReference>
<keyword evidence="1" id="KW-0732">Signal</keyword>
<dbReference type="AlphaFoldDB" id="A0A938X863"/>
<proteinExistence type="predicted"/>
<name>A0A938X863_9FIRM</name>
<feature type="chain" id="PRO_5038086668" evidence="1">
    <location>
        <begin position="29"/>
        <end position="204"/>
    </location>
</feature>
<organism evidence="2 3">
    <name type="scientific">Merdimmobilis hominis</name>
    <dbReference type="NCBI Taxonomy" id="2897707"/>
    <lineage>
        <taxon>Bacteria</taxon>
        <taxon>Bacillati</taxon>
        <taxon>Bacillota</taxon>
        <taxon>Clostridia</taxon>
        <taxon>Eubacteriales</taxon>
        <taxon>Oscillospiraceae</taxon>
        <taxon>Merdimmobilis</taxon>
    </lineage>
</organism>
<accession>A0A938X863</accession>
<dbReference type="Pfam" id="PF09551">
    <property type="entry name" value="Spore_II_R"/>
    <property type="match status" value="1"/>
</dbReference>
<evidence type="ECO:0000256" key="1">
    <source>
        <dbReference type="SAM" id="SignalP"/>
    </source>
</evidence>
<evidence type="ECO:0000313" key="3">
    <source>
        <dbReference type="Proteomes" id="UP000774750"/>
    </source>
</evidence>
<feature type="signal peptide" evidence="1">
    <location>
        <begin position="1"/>
        <end position="28"/>
    </location>
</feature>
<evidence type="ECO:0000313" key="2">
    <source>
        <dbReference type="EMBL" id="MBM6920895.1"/>
    </source>
</evidence>
<reference evidence="2" key="1">
    <citation type="submission" date="2020-08" db="EMBL/GenBank/DDBJ databases">
        <authorList>
            <person name="Cejkova D."/>
            <person name="Kubasova T."/>
            <person name="Jahodarova E."/>
            <person name="Rychlik I."/>
        </authorList>
    </citation>
    <scope>NUCLEOTIDE SEQUENCE</scope>
    <source>
        <strain evidence="2">An559</strain>
    </source>
</reference>
<gene>
    <name evidence="2" type="ORF">H6A12_07000</name>
</gene>
<protein>
    <submittedName>
        <fullName evidence="2">Stage II sporulation protein R</fullName>
    </submittedName>
</protein>
<dbReference type="InterPro" id="IPR014202">
    <property type="entry name" value="Spore_II_R"/>
</dbReference>
<sequence length="204" mass="23062">MDKKTRGFAALFVGLILTLFLSSAQAFADTCDPIREEVLRLHILADSDSEEDQQVKLAVRDKLLSLHLFDTDGVNSRLEAEQAAQENLLNIKAAAQQEVYAQGHTDQVEAEIVRMYFSTRVYDTVTLPAGYYDAVRITIGSGEGHNWWCVLYPQLCIPAASEKEDTLSDVLTEEEEEIVTEDGYEVKFFFVELYESVCRFLFGE</sequence>
<reference evidence="2" key="2">
    <citation type="journal article" date="2021" name="Sci. Rep.">
        <title>The distribution of antibiotic resistance genes in chicken gut microbiota commensals.</title>
        <authorList>
            <person name="Juricova H."/>
            <person name="Matiasovicova J."/>
            <person name="Kubasova T."/>
            <person name="Cejkova D."/>
            <person name="Rychlik I."/>
        </authorList>
    </citation>
    <scope>NUCLEOTIDE SEQUENCE</scope>
    <source>
        <strain evidence="2">An559</strain>
    </source>
</reference>
<comment type="caution">
    <text evidence="2">The sequence shown here is derived from an EMBL/GenBank/DDBJ whole genome shotgun (WGS) entry which is preliminary data.</text>
</comment>